<name>A0AAE8HIM8_9PSED</name>
<gene>
    <name evidence="2" type="ORF">SAMN04490209_5774</name>
    <name evidence="3" type="ORF">SAMN04490209_6073</name>
</gene>
<dbReference type="AlphaFoldDB" id="A0AAE8HIM8"/>
<dbReference type="EMBL" id="LT629801">
    <property type="protein sequence ID" value="SDV16945.1"/>
    <property type="molecule type" value="Genomic_DNA"/>
</dbReference>
<proteinExistence type="predicted"/>
<evidence type="ECO:0000313" key="2">
    <source>
        <dbReference type="EMBL" id="SDV16945.1"/>
    </source>
</evidence>
<sequence length="508" mass="56421">MIKSHSGVDTQQVFRSRDGWEFNKNDLAWRLNKNTTVYLGWVDDLTVDIKSSFLTTLQFYSVHSSAAHARNISERAKYFFKFTGGELNTISLLAYRANLDDSKQHYLGGLKGFFVTWYEQGHPGISEEFFKTLKAWVLKGNEVGRAVLQMDSLKGPLTDIEMQGVLDGVIACYSKSRLLLEQFSLILTLVHTGRRSVQIVALKIKDLLLTEKNGISAYSINFPRAKQRHALWRSTFNTCAIDEDLWLILQLQAVDTVKRLQGLVNFSLSNSLIKEVPLFADFVNLSHGISEKNLLELLQFDYLHAPVKICNTALTRFSEIHCVFSERTGAPLSLSPRRFRSTLGTNVARQGYGVSIVAEVLDHSNVRSAGYYIKSLSDIVARIDKAVAQQLAPLAQAFQGVLVASEKEAVRGGDSSSRVSNGRVNVGTCGNYGFCGALAPIACYTCTHFQPWVDGPHEEVLNELLAGSDRVWGVTKDVKTALANDRLILAVTEVVQRCAQAKRATCDG</sequence>
<protein>
    <submittedName>
        <fullName evidence="2">Phage integrase family protein</fullName>
    </submittedName>
</protein>
<dbReference type="GO" id="GO:0003677">
    <property type="term" value="F:DNA binding"/>
    <property type="evidence" value="ECO:0007669"/>
    <property type="project" value="InterPro"/>
</dbReference>
<dbReference type="RefSeq" id="WP_083377944.1">
    <property type="nucleotide sequence ID" value="NZ_BAAAEG010000001.1"/>
</dbReference>
<keyword evidence="4" id="KW-1185">Reference proteome</keyword>
<dbReference type="EMBL" id="LT629801">
    <property type="protein sequence ID" value="SDV17463.1"/>
    <property type="molecule type" value="Genomic_DNA"/>
</dbReference>
<evidence type="ECO:0000256" key="1">
    <source>
        <dbReference type="ARBA" id="ARBA00023172"/>
    </source>
</evidence>
<keyword evidence="1" id="KW-0233">DNA recombination</keyword>
<dbReference type="InterPro" id="IPR048120">
    <property type="entry name" value="Integrase-like"/>
</dbReference>
<dbReference type="Proteomes" id="UP000182085">
    <property type="component" value="Chromosome I"/>
</dbReference>
<dbReference type="Gene3D" id="1.10.443.10">
    <property type="entry name" value="Intergrase catalytic core"/>
    <property type="match status" value="1"/>
</dbReference>
<evidence type="ECO:0000313" key="4">
    <source>
        <dbReference type="Proteomes" id="UP000182085"/>
    </source>
</evidence>
<accession>A0AAE8HIM8</accession>
<organism evidence="2 4">
    <name type="scientific">Pseudomonas rhodesiae</name>
    <dbReference type="NCBI Taxonomy" id="76760"/>
    <lineage>
        <taxon>Bacteria</taxon>
        <taxon>Pseudomonadati</taxon>
        <taxon>Pseudomonadota</taxon>
        <taxon>Gammaproteobacteria</taxon>
        <taxon>Pseudomonadales</taxon>
        <taxon>Pseudomonadaceae</taxon>
        <taxon>Pseudomonas</taxon>
    </lineage>
</organism>
<dbReference type="InterPro" id="IPR013762">
    <property type="entry name" value="Integrase-like_cat_sf"/>
</dbReference>
<reference evidence="2 4" key="1">
    <citation type="submission" date="2016-10" db="EMBL/GenBank/DDBJ databases">
        <authorList>
            <person name="Varghese N."/>
            <person name="Submissions S."/>
        </authorList>
    </citation>
    <scope>NUCLEOTIDE SEQUENCE [LARGE SCALE GENOMIC DNA]</scope>
    <source>
        <strain evidence="2 4">BS2777</strain>
    </source>
</reference>
<dbReference type="GO" id="GO:0006310">
    <property type="term" value="P:DNA recombination"/>
    <property type="evidence" value="ECO:0007669"/>
    <property type="project" value="UniProtKB-KW"/>
</dbReference>
<dbReference type="GO" id="GO:0015074">
    <property type="term" value="P:DNA integration"/>
    <property type="evidence" value="ECO:0007669"/>
    <property type="project" value="InterPro"/>
</dbReference>
<dbReference type="NCBIfam" id="NF041502">
    <property type="entry name" value="integrase_1"/>
    <property type="match status" value="1"/>
</dbReference>
<dbReference type="InterPro" id="IPR011010">
    <property type="entry name" value="DNA_brk_join_enz"/>
</dbReference>
<dbReference type="SUPFAM" id="SSF56349">
    <property type="entry name" value="DNA breaking-rejoining enzymes"/>
    <property type="match status" value="1"/>
</dbReference>
<evidence type="ECO:0000313" key="3">
    <source>
        <dbReference type="EMBL" id="SDV17463.1"/>
    </source>
</evidence>